<organism evidence="1 2">
    <name type="scientific">Paenibacillus jamilae</name>
    <dbReference type="NCBI Taxonomy" id="114136"/>
    <lineage>
        <taxon>Bacteria</taxon>
        <taxon>Bacillati</taxon>
        <taxon>Bacillota</taxon>
        <taxon>Bacilli</taxon>
        <taxon>Bacillales</taxon>
        <taxon>Paenibacillaceae</taxon>
        <taxon>Paenibacillus</taxon>
    </lineage>
</organism>
<dbReference type="Proteomes" id="UP000074866">
    <property type="component" value="Unassembled WGS sequence"/>
</dbReference>
<comment type="caution">
    <text evidence="1">The sequence shown here is derived from an EMBL/GenBank/DDBJ whole genome shotgun (WGS) entry which is preliminary data.</text>
</comment>
<accession>A0ACC4ZNN0</accession>
<proteinExistence type="predicted"/>
<keyword evidence="1" id="KW-0418">Kinase</keyword>
<protein>
    <submittedName>
        <fullName evidence="1">Histidine kinase</fullName>
    </submittedName>
</protein>
<evidence type="ECO:0000313" key="1">
    <source>
        <dbReference type="EMBL" id="KTS75382.1"/>
    </source>
</evidence>
<feature type="non-terminal residue" evidence="1">
    <location>
        <position position="162"/>
    </location>
</feature>
<keyword evidence="1" id="KW-0808">Transferase</keyword>
<name>A0ACC4ZNN0_9BACL</name>
<reference evidence="1 2" key="1">
    <citation type="journal article" date="2016" name="Front. Microbiol.">
        <title>Genomic Resource of Rice Seed Associated Bacteria.</title>
        <authorList>
            <person name="Midha S."/>
            <person name="Bansal K."/>
            <person name="Sharma S."/>
            <person name="Kumar N."/>
            <person name="Patil P.P."/>
            <person name="Chaudhry V."/>
            <person name="Patil P.B."/>
        </authorList>
    </citation>
    <scope>NUCLEOTIDE SEQUENCE [LARGE SCALE GENOMIC DNA]</scope>
    <source>
        <strain evidence="1 2">NS115</strain>
    </source>
</reference>
<evidence type="ECO:0000313" key="2">
    <source>
        <dbReference type="Proteomes" id="UP000074866"/>
    </source>
</evidence>
<gene>
    <name evidence="1" type="ORF">NS115_24075</name>
</gene>
<keyword evidence="2" id="KW-1185">Reference proteome</keyword>
<sequence>MAAKQNDAGSILNRITDMSVRKRRGRLKIFIGYAPGVGKTCAMLNAAYEEQKEGMDIVVGCVEHDARPYTAALLEGLELLPYIKISSEESSTKEFDVDQALQRSPELILLDDLAHANAAGCRHRKRYQDVEELLRAGIHVYTTMDIQQIESLTDIVYSITGI</sequence>
<dbReference type="EMBL" id="LDRX01000212">
    <property type="protein sequence ID" value="KTS75382.1"/>
    <property type="molecule type" value="Genomic_DNA"/>
</dbReference>